<accession>A0A1E7KQE3</accession>
<dbReference type="SUPFAM" id="SSF54593">
    <property type="entry name" value="Glyoxalase/Bleomycin resistance protein/Dihydroxybiphenyl dioxygenase"/>
    <property type="match status" value="1"/>
</dbReference>
<feature type="domain" description="VOC" evidence="1">
    <location>
        <begin position="2"/>
        <end position="126"/>
    </location>
</feature>
<dbReference type="PANTHER" id="PTHR39175:SF1">
    <property type="entry name" value="FAMILY PROTEIN, PUTATIVE (AFU_ORTHOLOGUE AFUA_3G15060)-RELATED"/>
    <property type="match status" value="1"/>
</dbReference>
<comment type="caution">
    <text evidence="2">The sequence shown here is derived from an EMBL/GenBank/DDBJ whole genome shotgun (WGS) entry which is preliminary data.</text>
</comment>
<dbReference type="InterPro" id="IPR029068">
    <property type="entry name" value="Glyas_Bleomycin-R_OHBP_Dase"/>
</dbReference>
<organism evidence="2 3">
    <name type="scientific">Streptomyces oceani</name>
    <dbReference type="NCBI Taxonomy" id="1075402"/>
    <lineage>
        <taxon>Bacteria</taxon>
        <taxon>Bacillati</taxon>
        <taxon>Actinomycetota</taxon>
        <taxon>Actinomycetes</taxon>
        <taxon>Kitasatosporales</taxon>
        <taxon>Streptomycetaceae</taxon>
        <taxon>Streptomyces</taxon>
    </lineage>
</organism>
<dbReference type="PANTHER" id="PTHR39175">
    <property type="entry name" value="FAMILY PROTEIN, PUTATIVE (AFU_ORTHOLOGUE AFUA_3G15060)-RELATED"/>
    <property type="match status" value="1"/>
</dbReference>
<reference evidence="2 3" key="1">
    <citation type="journal article" date="2016" name="Front. Microbiol.">
        <title>Comparative Genomics Analysis of Streptomyces Species Reveals Their Adaptation to the Marine Environment and Their Diversity at the Genomic Level.</title>
        <authorList>
            <person name="Tian X."/>
            <person name="Zhang Z."/>
            <person name="Yang T."/>
            <person name="Chen M."/>
            <person name="Li J."/>
            <person name="Chen F."/>
            <person name="Yang J."/>
            <person name="Li W."/>
            <person name="Zhang B."/>
            <person name="Zhang Z."/>
            <person name="Wu J."/>
            <person name="Zhang C."/>
            <person name="Long L."/>
            <person name="Xiao J."/>
        </authorList>
    </citation>
    <scope>NUCLEOTIDE SEQUENCE [LARGE SCALE GENOMIC DNA]</scope>
    <source>
        <strain evidence="2 3">SCSIO 02100</strain>
    </source>
</reference>
<dbReference type="Pfam" id="PF00903">
    <property type="entry name" value="Glyoxalase"/>
    <property type="match status" value="1"/>
</dbReference>
<dbReference type="Gene3D" id="3.10.180.10">
    <property type="entry name" value="2,3-Dihydroxybiphenyl 1,2-Dioxygenase, domain 1"/>
    <property type="match status" value="1"/>
</dbReference>
<gene>
    <name evidence="2" type="ORF">AN216_00540</name>
</gene>
<proteinExistence type="predicted"/>
<sequence>MRLHHIQISMPCGQEAEARRFYAEALGLQEVEKPPSLSGRGGCWFRAYDGDVITAEIHLGVEDPFAAAKKAHPGLVCGTTEELVSVAWRIERNGYDVSWVERDTFEGYARFHARDGFGNRVEVMTPRTETAEELSR</sequence>
<dbReference type="InterPro" id="IPR037523">
    <property type="entry name" value="VOC_core"/>
</dbReference>
<name>A0A1E7KQE3_9ACTN</name>
<protein>
    <submittedName>
        <fullName evidence="2">Glyoxalase</fullName>
    </submittedName>
</protein>
<dbReference type="EMBL" id="LJGU01000088">
    <property type="protein sequence ID" value="OEV06081.1"/>
    <property type="molecule type" value="Genomic_DNA"/>
</dbReference>
<dbReference type="STRING" id="1075402.AN216_00540"/>
<dbReference type="PROSITE" id="PS51819">
    <property type="entry name" value="VOC"/>
    <property type="match status" value="1"/>
</dbReference>
<dbReference type="Proteomes" id="UP000176101">
    <property type="component" value="Unassembled WGS sequence"/>
</dbReference>
<dbReference type="InterPro" id="IPR004360">
    <property type="entry name" value="Glyas_Fos-R_dOase_dom"/>
</dbReference>
<evidence type="ECO:0000259" key="1">
    <source>
        <dbReference type="PROSITE" id="PS51819"/>
    </source>
</evidence>
<evidence type="ECO:0000313" key="3">
    <source>
        <dbReference type="Proteomes" id="UP000176101"/>
    </source>
</evidence>
<dbReference type="PATRIC" id="fig|1075402.3.peg.105"/>
<evidence type="ECO:0000313" key="2">
    <source>
        <dbReference type="EMBL" id="OEV06081.1"/>
    </source>
</evidence>
<dbReference type="AlphaFoldDB" id="A0A1E7KQE3"/>
<keyword evidence="3" id="KW-1185">Reference proteome</keyword>
<dbReference type="OrthoDB" id="9813630at2"/>